<evidence type="ECO:0000256" key="4">
    <source>
        <dbReference type="ARBA" id="ARBA00033107"/>
    </source>
</evidence>
<dbReference type="OrthoDB" id="407355at2759"/>
<comment type="similarity">
    <text evidence="1">Belongs to the RRF family.</text>
</comment>
<dbReference type="Gene3D" id="3.30.1360.40">
    <property type="match status" value="1"/>
</dbReference>
<dbReference type="SUPFAM" id="SSF55194">
    <property type="entry name" value="Ribosome recycling factor, RRF"/>
    <property type="match status" value="1"/>
</dbReference>
<evidence type="ECO:0000256" key="1">
    <source>
        <dbReference type="ARBA" id="ARBA00005912"/>
    </source>
</evidence>
<dbReference type="FunFam" id="3.30.1360.40:FF:000001">
    <property type="entry name" value="Ribosome-recycling factor"/>
    <property type="match status" value="1"/>
</dbReference>
<protein>
    <recommendedName>
        <fullName evidence="2">Ribosome-recycling factor, mitochondrial</fullName>
    </recommendedName>
    <alternativeName>
        <fullName evidence="4">Ribosome-releasing factor, mitochondrial</fullName>
    </alternativeName>
</protein>
<organism evidence="6 7">
    <name type="scientific">Folsomia candida</name>
    <name type="common">Springtail</name>
    <dbReference type="NCBI Taxonomy" id="158441"/>
    <lineage>
        <taxon>Eukaryota</taxon>
        <taxon>Metazoa</taxon>
        <taxon>Ecdysozoa</taxon>
        <taxon>Arthropoda</taxon>
        <taxon>Hexapoda</taxon>
        <taxon>Collembola</taxon>
        <taxon>Entomobryomorpha</taxon>
        <taxon>Isotomoidea</taxon>
        <taxon>Isotomidae</taxon>
        <taxon>Proisotominae</taxon>
        <taxon>Folsomia</taxon>
    </lineage>
</organism>
<evidence type="ECO:0000256" key="2">
    <source>
        <dbReference type="ARBA" id="ARBA00020581"/>
    </source>
</evidence>
<comment type="caution">
    <text evidence="6">The sequence shown here is derived from an EMBL/GenBank/DDBJ whole genome shotgun (WGS) entry which is preliminary data.</text>
</comment>
<evidence type="ECO:0000256" key="3">
    <source>
        <dbReference type="ARBA" id="ARBA00022917"/>
    </source>
</evidence>
<keyword evidence="3" id="KW-0648">Protein biosynthesis</keyword>
<dbReference type="Pfam" id="PF01765">
    <property type="entry name" value="RRF"/>
    <property type="match status" value="1"/>
</dbReference>
<evidence type="ECO:0000313" key="7">
    <source>
        <dbReference type="Proteomes" id="UP000198287"/>
    </source>
</evidence>
<reference evidence="6 7" key="1">
    <citation type="submission" date="2015-12" db="EMBL/GenBank/DDBJ databases">
        <title>The genome of Folsomia candida.</title>
        <authorList>
            <person name="Faddeeva A."/>
            <person name="Derks M.F."/>
            <person name="Anvar Y."/>
            <person name="Smit S."/>
            <person name="Van Straalen N."/>
            <person name="Roelofs D."/>
        </authorList>
    </citation>
    <scope>NUCLEOTIDE SEQUENCE [LARGE SCALE GENOMIC DNA]</scope>
    <source>
        <strain evidence="6 7">VU population</strain>
        <tissue evidence="6">Whole body</tissue>
    </source>
</reference>
<dbReference type="GO" id="GO:0043023">
    <property type="term" value="F:ribosomal large subunit binding"/>
    <property type="evidence" value="ECO:0007669"/>
    <property type="project" value="TreeGrafter"/>
</dbReference>
<dbReference type="PANTHER" id="PTHR20982">
    <property type="entry name" value="RIBOSOME RECYCLING FACTOR"/>
    <property type="match status" value="1"/>
</dbReference>
<dbReference type="STRING" id="158441.A0A226EVS7"/>
<sequence length="338" mass="38118">MSGSVSRVLSILSTTVNFKSMYKTKLPLTIVRQVHQKVLKRYNKKSNLLSHKMPVITAVAVAAHRQNHHLSTVSPNDATHAQLVYRRFRLLSCGSAIDIPGTMPLMRTSSFGGRSSISGPMYPIQDFMRRNYAKGKDKPKTKKAVVTINEDEIREIIDVDSLKKQLEKLMDQMREDFSKQLSVRGAAGALETLVVEFEGESYPLQELAQVGRKNPQLAVLNLASLPDAIQPVIKAIRDSGMNLNPQQEGTTIYVALPKVTREHRENLAKNAKTIFNKYKTNFQAVQNKFIKQVKSQKEASEDLSFRVQQQVMKLAESYIADAEKLLHSKQNELLEINK</sequence>
<dbReference type="AlphaFoldDB" id="A0A226EVS7"/>
<dbReference type="GO" id="GO:0005739">
    <property type="term" value="C:mitochondrion"/>
    <property type="evidence" value="ECO:0007669"/>
    <property type="project" value="TreeGrafter"/>
</dbReference>
<dbReference type="InterPro" id="IPR036191">
    <property type="entry name" value="RRF_sf"/>
</dbReference>
<dbReference type="InterPro" id="IPR002661">
    <property type="entry name" value="Ribosome_recyc_fac"/>
</dbReference>
<proteinExistence type="inferred from homology"/>
<dbReference type="Gene3D" id="1.10.132.20">
    <property type="entry name" value="Ribosome-recycling factor"/>
    <property type="match status" value="1"/>
</dbReference>
<evidence type="ECO:0000313" key="6">
    <source>
        <dbReference type="EMBL" id="OXA61735.1"/>
    </source>
</evidence>
<feature type="domain" description="Ribosome recycling factor" evidence="5">
    <location>
        <begin position="174"/>
        <end position="334"/>
    </location>
</feature>
<accession>A0A226EVS7</accession>
<dbReference type="InterPro" id="IPR023584">
    <property type="entry name" value="Ribosome_recyc_fac_dom"/>
</dbReference>
<dbReference type="Proteomes" id="UP000198287">
    <property type="component" value="Unassembled WGS sequence"/>
</dbReference>
<dbReference type="GO" id="GO:0006412">
    <property type="term" value="P:translation"/>
    <property type="evidence" value="ECO:0007669"/>
    <property type="project" value="UniProtKB-KW"/>
</dbReference>
<gene>
    <name evidence="6" type="ORF">Fcan01_01767</name>
</gene>
<keyword evidence="7" id="KW-1185">Reference proteome</keyword>
<name>A0A226EVS7_FOLCA</name>
<evidence type="ECO:0000259" key="5">
    <source>
        <dbReference type="Pfam" id="PF01765"/>
    </source>
</evidence>
<dbReference type="OMA" id="HIRSKYV"/>
<dbReference type="PANTHER" id="PTHR20982:SF3">
    <property type="entry name" value="MITOCHONDRIAL RIBOSOME RECYCLING FACTOR PSEUDO 1"/>
    <property type="match status" value="1"/>
</dbReference>
<dbReference type="EMBL" id="LNIX01000001">
    <property type="protein sequence ID" value="OXA61735.1"/>
    <property type="molecule type" value="Genomic_DNA"/>
</dbReference>